<evidence type="ECO:0000313" key="1">
    <source>
        <dbReference type="EMBL" id="KAG8515110.1"/>
    </source>
</evidence>
<protein>
    <submittedName>
        <fullName evidence="1">Uncharacterized protein</fullName>
    </submittedName>
</protein>
<comment type="caution">
    <text evidence="1">The sequence shown here is derived from an EMBL/GenBank/DDBJ whole genome shotgun (WGS) entry which is preliminary data.</text>
</comment>
<dbReference type="Proteomes" id="UP000700334">
    <property type="component" value="Unassembled WGS sequence"/>
</dbReference>
<accession>A0A8J6ADD5</accession>
<dbReference type="EMBL" id="JAGFMF010011718">
    <property type="protein sequence ID" value="KAG8515110.1"/>
    <property type="molecule type" value="Genomic_DNA"/>
</dbReference>
<reference evidence="1" key="1">
    <citation type="journal article" date="2021" name="Evol. Appl.">
        <title>The genome of the Pyrenean desman and the effects of bottlenecks and inbreeding on the genomic landscape of an endangered species.</title>
        <authorList>
            <person name="Escoda L."/>
            <person name="Castresana J."/>
        </authorList>
    </citation>
    <scope>NUCLEOTIDE SEQUENCE</scope>
    <source>
        <strain evidence="1">IBE-C5619</strain>
    </source>
</reference>
<dbReference type="AlphaFoldDB" id="A0A8J6ADD5"/>
<name>A0A8J6ADD5_GALPY</name>
<organism evidence="1 2">
    <name type="scientific">Galemys pyrenaicus</name>
    <name type="common">Iberian desman</name>
    <name type="synonym">Pyrenean desman</name>
    <dbReference type="NCBI Taxonomy" id="202257"/>
    <lineage>
        <taxon>Eukaryota</taxon>
        <taxon>Metazoa</taxon>
        <taxon>Chordata</taxon>
        <taxon>Craniata</taxon>
        <taxon>Vertebrata</taxon>
        <taxon>Euteleostomi</taxon>
        <taxon>Mammalia</taxon>
        <taxon>Eutheria</taxon>
        <taxon>Laurasiatheria</taxon>
        <taxon>Eulipotyphla</taxon>
        <taxon>Talpidae</taxon>
        <taxon>Galemys</taxon>
    </lineage>
</organism>
<proteinExistence type="predicted"/>
<evidence type="ECO:0000313" key="2">
    <source>
        <dbReference type="Proteomes" id="UP000700334"/>
    </source>
</evidence>
<gene>
    <name evidence="1" type="ORF">J0S82_016482</name>
</gene>
<feature type="non-terminal residue" evidence="1">
    <location>
        <position position="1"/>
    </location>
</feature>
<feature type="non-terminal residue" evidence="1">
    <location>
        <position position="193"/>
    </location>
</feature>
<sequence>RSHSIQVSHDLQGVSVEPLRTYVDQPIVITVTVIGSGPGDMLLISLEFGEKMNREYYNKRFARWTFSLFKQNNVIHVNGSEVIPLPGIMINEDAVVSSTGVLSLKKFQKIWLSLAQEFEIKTPNIYAIGEEVTRSQKKEDEGIICVKGTANGAVNTDYDFVLSSGTKTNADTDGVVKVPGQQSTEYWEHILGP</sequence>
<dbReference type="OrthoDB" id="361797at2759"/>
<keyword evidence="2" id="KW-1185">Reference proteome</keyword>